<keyword evidence="7" id="KW-1185">Reference proteome</keyword>
<keyword evidence="4" id="KW-0472">Membrane</keyword>
<evidence type="ECO:0000313" key="6">
    <source>
        <dbReference type="EMBL" id="KGR82101.1"/>
    </source>
</evidence>
<evidence type="ECO:0000256" key="3">
    <source>
        <dbReference type="ARBA" id="ARBA00022968"/>
    </source>
</evidence>
<dbReference type="PANTHER" id="PTHR33392">
    <property type="entry name" value="POLYISOPRENYL-TEICHOIC ACID--PEPTIDOGLYCAN TEICHOIC ACID TRANSFERASE TAGU"/>
    <property type="match status" value="1"/>
</dbReference>
<organism evidence="6 7">
    <name type="scientific">Lysinibacillus odysseyi 34hs-1 = NBRC 100172</name>
    <dbReference type="NCBI Taxonomy" id="1220589"/>
    <lineage>
        <taxon>Bacteria</taxon>
        <taxon>Bacillati</taxon>
        <taxon>Bacillota</taxon>
        <taxon>Bacilli</taxon>
        <taxon>Bacillales</taxon>
        <taxon>Bacillaceae</taxon>
        <taxon>Lysinibacillus</taxon>
    </lineage>
</organism>
<dbReference type="PANTHER" id="PTHR33392:SF10">
    <property type="entry name" value="POLYISOPRENYL-TEICHOIC ACID--PEPTIDOGLYCAN TEICHOIC ACID TRANSFERASE TAGV"/>
    <property type="match status" value="1"/>
</dbReference>
<accession>A0A0A3IBF2</accession>
<dbReference type="STRING" id="1220589.CD32_22680"/>
<proteinExistence type="inferred from homology"/>
<comment type="caution">
    <text evidence="6">The sequence shown here is derived from an EMBL/GenBank/DDBJ whole genome shotgun (WGS) entry which is preliminary data.</text>
</comment>
<dbReference type="Pfam" id="PF03816">
    <property type="entry name" value="LytR_cpsA_psr"/>
    <property type="match status" value="1"/>
</dbReference>
<evidence type="ECO:0000256" key="1">
    <source>
        <dbReference type="ARBA" id="ARBA00006068"/>
    </source>
</evidence>
<keyword evidence="2" id="KW-0812">Transmembrane</keyword>
<dbReference type="eggNOG" id="COG1316">
    <property type="taxonomic scope" value="Bacteria"/>
</dbReference>
<dbReference type="AlphaFoldDB" id="A0A0A3IBF2"/>
<dbReference type="RefSeq" id="WP_036159286.1">
    <property type="nucleotide sequence ID" value="NZ_AVCX01000001.1"/>
</dbReference>
<reference evidence="6 7" key="1">
    <citation type="submission" date="2014-02" db="EMBL/GenBank/DDBJ databases">
        <title>Draft genome sequence of Lysinibacillus odysseyi NBRC 100172.</title>
        <authorList>
            <person name="Zhang F."/>
            <person name="Wang G."/>
            <person name="Zhang L."/>
        </authorList>
    </citation>
    <scope>NUCLEOTIDE SEQUENCE [LARGE SCALE GENOMIC DNA]</scope>
    <source>
        <strain evidence="6 7">NBRC 100172</strain>
    </source>
</reference>
<dbReference type="InterPro" id="IPR004474">
    <property type="entry name" value="LytR_CpsA_psr"/>
</dbReference>
<dbReference type="EMBL" id="JPVP01000060">
    <property type="protein sequence ID" value="KGR82101.1"/>
    <property type="molecule type" value="Genomic_DNA"/>
</dbReference>
<dbReference type="OrthoDB" id="27330at2"/>
<dbReference type="InterPro" id="IPR050922">
    <property type="entry name" value="LytR/CpsA/Psr_CW_biosynth"/>
</dbReference>
<name>A0A0A3IBF2_9BACI</name>
<dbReference type="NCBIfam" id="TIGR00350">
    <property type="entry name" value="lytR_cpsA_psr"/>
    <property type="match status" value="1"/>
</dbReference>
<feature type="domain" description="Cell envelope-related transcriptional attenuator" evidence="5">
    <location>
        <begin position="86"/>
        <end position="243"/>
    </location>
</feature>
<evidence type="ECO:0000313" key="7">
    <source>
        <dbReference type="Proteomes" id="UP000030437"/>
    </source>
</evidence>
<protein>
    <submittedName>
        <fullName evidence="6">LytR family transcriptional regulator</fullName>
    </submittedName>
</protein>
<evidence type="ECO:0000256" key="4">
    <source>
        <dbReference type="ARBA" id="ARBA00022989"/>
    </source>
</evidence>
<dbReference type="GO" id="GO:0071555">
    <property type="term" value="P:cell wall organization"/>
    <property type="evidence" value="ECO:0007669"/>
    <property type="project" value="UniProtKB-KW"/>
</dbReference>
<sequence length="340" mass="38226">MSRRVRSKKKTLKFTLAVAILLFLVISSFGIYTFVKAKNAYDRSQVDLNREGGKSNLREEEITFSDPFSILLLGVENYSSGDKSGRADTQIVITIDPSTSEIHMVTVPRDTRVNIENAGEYSGIHKLNAAYNYGAITGYGAIKLQVETVEKFLNIPIDNFVAVNFDGFRDIVDALGGVTIDIKEDFWEENFYDRSKIEFKKGTAHLNGEESLAFVRMRKLAVNAAYSREERQRQFLTATIDQAMSAGTIFKIGQITDILGDNIETDLTAKQIYALQKQFSKSEDLSIQTIDIKGTDQIIDRTSYYIPEEESLESVSAELRSILKLDNDGGFMTNADFINY</sequence>
<dbReference type="Gene3D" id="3.40.630.190">
    <property type="entry name" value="LCP protein"/>
    <property type="match status" value="1"/>
</dbReference>
<gene>
    <name evidence="6" type="ORF">CD32_22680</name>
</gene>
<evidence type="ECO:0000259" key="5">
    <source>
        <dbReference type="Pfam" id="PF03816"/>
    </source>
</evidence>
<dbReference type="Proteomes" id="UP000030437">
    <property type="component" value="Unassembled WGS sequence"/>
</dbReference>
<keyword evidence="3" id="KW-0735">Signal-anchor</keyword>
<keyword evidence="4" id="KW-1133">Transmembrane helix</keyword>
<comment type="similarity">
    <text evidence="1">Belongs to the LytR/CpsA/Psr (LCP) family.</text>
</comment>
<evidence type="ECO:0000256" key="2">
    <source>
        <dbReference type="ARBA" id="ARBA00022692"/>
    </source>
</evidence>